<evidence type="ECO:0000313" key="3">
    <source>
        <dbReference type="Proteomes" id="UP000085678"/>
    </source>
</evidence>
<dbReference type="RefSeq" id="XP_013388272.2">
    <property type="nucleotide sequence ID" value="XM_013532818.2"/>
</dbReference>
<feature type="domain" description="DUF985" evidence="2">
    <location>
        <begin position="284"/>
        <end position="419"/>
    </location>
</feature>
<dbReference type="CDD" id="cd06121">
    <property type="entry name" value="cupin_YML079wp"/>
    <property type="match status" value="1"/>
</dbReference>
<gene>
    <name evidence="4" type="primary">LOC106157228</name>
</gene>
<dbReference type="SUPFAM" id="SSF51182">
    <property type="entry name" value="RmlC-like cupins"/>
    <property type="match status" value="1"/>
</dbReference>
<dbReference type="InterPro" id="IPR014710">
    <property type="entry name" value="RmlC-like_jellyroll"/>
</dbReference>
<evidence type="ECO:0000256" key="1">
    <source>
        <dbReference type="SAM" id="Phobius"/>
    </source>
</evidence>
<organism evidence="3 4">
    <name type="scientific">Lingula anatina</name>
    <name type="common">Brachiopod</name>
    <name type="synonym">Lingula unguis</name>
    <dbReference type="NCBI Taxonomy" id="7574"/>
    <lineage>
        <taxon>Eukaryota</taxon>
        <taxon>Metazoa</taxon>
        <taxon>Spiralia</taxon>
        <taxon>Lophotrochozoa</taxon>
        <taxon>Brachiopoda</taxon>
        <taxon>Linguliformea</taxon>
        <taxon>Lingulata</taxon>
        <taxon>Lingulida</taxon>
        <taxon>Linguloidea</taxon>
        <taxon>Lingulidae</taxon>
        <taxon>Lingula</taxon>
    </lineage>
</organism>
<name>A0A1S3HQF7_LINAN</name>
<dbReference type="Gene3D" id="2.60.120.10">
    <property type="entry name" value="Jelly Rolls"/>
    <property type="match status" value="1"/>
</dbReference>
<evidence type="ECO:0000259" key="2">
    <source>
        <dbReference type="Pfam" id="PF06172"/>
    </source>
</evidence>
<keyword evidence="1" id="KW-0812">Transmembrane</keyword>
<evidence type="ECO:0000313" key="4">
    <source>
        <dbReference type="RefSeq" id="XP_013388272.2"/>
    </source>
</evidence>
<dbReference type="InterPro" id="IPR039935">
    <property type="entry name" value="YML079W-like"/>
</dbReference>
<keyword evidence="1" id="KW-0472">Membrane</keyword>
<feature type="transmembrane region" description="Helical" evidence="1">
    <location>
        <begin position="251"/>
        <end position="273"/>
    </location>
</feature>
<sequence length="447" mass="50949">MRKDTFYSFSPRGLHKPVRIMKRNVQTEGQPFVASVMVDQSSADDNFDRRKPTLRFVGGCERSDSIRSLPGDLYREVPYRGNREIQPSRPIVDSAAIAPDLSWEPHHYVHRNDRRERPSSVYSLPVLRHFSPGRHLDEHDYDTRSLQLPRKEFRAAFGNKHIYRGDNGYSESRSSIQSLPVTFSKPVVSMHDGEHSSEALPAIFLEDKGYVPTVESSVYPVKQNKNIDYQRQVEKEPSMPLKRRCLCTPCVVILVVIVLMLLVALTFITTVAFSKINGVTTSKDLIDSLGLEEIPNKGGWFKATWRATAKMSSAGDEKATGSATYYMLRDRDITEWRRLSSDEVWFHHCGDNVVIHTLSHSTVNKHTTYILGDHAVDTRAQFQMPISRYTWFAAELVNKDSGSYALMSVVSSPGYDPQEVVYGNRTYLSTLFPDTESQTFIRKLTRN</sequence>
<dbReference type="KEGG" id="lak:106157228"/>
<dbReference type="GeneID" id="106157228"/>
<dbReference type="PANTHER" id="PTHR33387:SF3">
    <property type="entry name" value="DUF985 DOMAIN-CONTAINING PROTEIN"/>
    <property type="match status" value="1"/>
</dbReference>
<proteinExistence type="predicted"/>
<dbReference type="InterPro" id="IPR009327">
    <property type="entry name" value="Cupin_DUF985"/>
</dbReference>
<reference evidence="4" key="1">
    <citation type="submission" date="2025-08" db="UniProtKB">
        <authorList>
            <consortium name="RefSeq"/>
        </authorList>
    </citation>
    <scope>IDENTIFICATION</scope>
    <source>
        <tissue evidence="4">Gonads</tissue>
    </source>
</reference>
<accession>A0A1S3HQF7</accession>
<dbReference type="Proteomes" id="UP000085678">
    <property type="component" value="Unplaced"/>
</dbReference>
<dbReference type="OrthoDB" id="6614653at2759"/>
<dbReference type="AlphaFoldDB" id="A0A1S3HQF7"/>
<dbReference type="Pfam" id="PF06172">
    <property type="entry name" value="Cupin_5"/>
    <property type="match status" value="1"/>
</dbReference>
<dbReference type="InParanoid" id="A0A1S3HQF7"/>
<keyword evidence="1" id="KW-1133">Transmembrane helix</keyword>
<dbReference type="PANTHER" id="PTHR33387">
    <property type="entry name" value="RMLC-LIKE JELLY ROLL FOLD PROTEIN"/>
    <property type="match status" value="1"/>
</dbReference>
<dbReference type="InterPro" id="IPR011051">
    <property type="entry name" value="RmlC_Cupin_sf"/>
</dbReference>
<keyword evidence="3" id="KW-1185">Reference proteome</keyword>
<protein>
    <submittedName>
        <fullName evidence="4">Uncharacterized protein LOC106157228</fullName>
    </submittedName>
</protein>